<dbReference type="PANTHER" id="PTHR45528:SF1">
    <property type="entry name" value="SENSOR HISTIDINE KINASE CPXA"/>
    <property type="match status" value="1"/>
</dbReference>
<dbReference type="InterPro" id="IPR003594">
    <property type="entry name" value="HATPase_dom"/>
</dbReference>
<keyword evidence="10" id="KW-0067">ATP-binding</keyword>
<dbReference type="EC" id="2.7.13.3" evidence="3"/>
<dbReference type="Proteomes" id="UP001299546">
    <property type="component" value="Unassembled WGS sequence"/>
</dbReference>
<evidence type="ECO:0000256" key="8">
    <source>
        <dbReference type="ARBA" id="ARBA00022741"/>
    </source>
</evidence>
<dbReference type="InterPro" id="IPR036890">
    <property type="entry name" value="HATPase_C_sf"/>
</dbReference>
<comment type="catalytic activity">
    <reaction evidence="1">
        <text>ATP + protein L-histidine = ADP + protein N-phospho-L-histidine.</text>
        <dbReference type="EC" id="2.7.13.3"/>
    </reaction>
</comment>
<protein>
    <recommendedName>
        <fullName evidence="3">histidine kinase</fullName>
        <ecNumber evidence="3">2.7.13.3</ecNumber>
    </recommendedName>
</protein>
<evidence type="ECO:0000256" key="5">
    <source>
        <dbReference type="ARBA" id="ARBA00022553"/>
    </source>
</evidence>
<dbReference type="SUPFAM" id="SSF158472">
    <property type="entry name" value="HAMP domain-like"/>
    <property type="match status" value="1"/>
</dbReference>
<dbReference type="CDD" id="cd00082">
    <property type="entry name" value="HisKA"/>
    <property type="match status" value="1"/>
</dbReference>
<keyword evidence="18" id="KW-1185">Reference proteome</keyword>
<keyword evidence="8" id="KW-0547">Nucleotide-binding</keyword>
<feature type="domain" description="HAMP" evidence="16">
    <location>
        <begin position="210"/>
        <end position="262"/>
    </location>
</feature>
<dbReference type="SUPFAM" id="SSF47384">
    <property type="entry name" value="Homodimeric domain of signal transducing histidine kinase"/>
    <property type="match status" value="1"/>
</dbReference>
<evidence type="ECO:0000256" key="1">
    <source>
        <dbReference type="ARBA" id="ARBA00000085"/>
    </source>
</evidence>
<feature type="domain" description="Histidine kinase" evidence="15">
    <location>
        <begin position="277"/>
        <end position="495"/>
    </location>
</feature>
<evidence type="ECO:0000256" key="2">
    <source>
        <dbReference type="ARBA" id="ARBA00004651"/>
    </source>
</evidence>
<comment type="caution">
    <text evidence="17">The sequence shown here is derived from an EMBL/GenBank/DDBJ whole genome shotgun (WGS) entry which is preliminary data.</text>
</comment>
<dbReference type="Gene3D" id="3.30.565.10">
    <property type="entry name" value="Histidine kinase-like ATPase, C-terminal domain"/>
    <property type="match status" value="1"/>
</dbReference>
<evidence type="ECO:0000256" key="7">
    <source>
        <dbReference type="ARBA" id="ARBA00022692"/>
    </source>
</evidence>
<dbReference type="PROSITE" id="PS50885">
    <property type="entry name" value="HAMP"/>
    <property type="match status" value="1"/>
</dbReference>
<keyword evidence="11 14" id="KW-1133">Transmembrane helix</keyword>
<evidence type="ECO:0000256" key="10">
    <source>
        <dbReference type="ARBA" id="ARBA00022840"/>
    </source>
</evidence>
<evidence type="ECO:0000256" key="11">
    <source>
        <dbReference type="ARBA" id="ARBA00022989"/>
    </source>
</evidence>
<evidence type="ECO:0000259" key="16">
    <source>
        <dbReference type="PROSITE" id="PS50885"/>
    </source>
</evidence>
<dbReference type="Pfam" id="PF02518">
    <property type="entry name" value="HATPase_c"/>
    <property type="match status" value="1"/>
</dbReference>
<name>A0ABS8DFE6_9FIRM</name>
<keyword evidence="9 17" id="KW-0418">Kinase</keyword>
<organism evidence="17 18">
    <name type="scientific">Bariatricus massiliensis</name>
    <dbReference type="NCBI Taxonomy" id="1745713"/>
    <lineage>
        <taxon>Bacteria</taxon>
        <taxon>Bacillati</taxon>
        <taxon>Bacillota</taxon>
        <taxon>Clostridia</taxon>
        <taxon>Lachnospirales</taxon>
        <taxon>Lachnospiraceae</taxon>
        <taxon>Bariatricus</taxon>
    </lineage>
</organism>
<dbReference type="CDD" id="cd06225">
    <property type="entry name" value="HAMP"/>
    <property type="match status" value="1"/>
</dbReference>
<dbReference type="PROSITE" id="PS50109">
    <property type="entry name" value="HIS_KIN"/>
    <property type="match status" value="1"/>
</dbReference>
<dbReference type="GO" id="GO:0016301">
    <property type="term" value="F:kinase activity"/>
    <property type="evidence" value="ECO:0007669"/>
    <property type="project" value="UniProtKB-KW"/>
</dbReference>
<evidence type="ECO:0000256" key="6">
    <source>
        <dbReference type="ARBA" id="ARBA00022679"/>
    </source>
</evidence>
<keyword evidence="5" id="KW-0597">Phosphoprotein</keyword>
<evidence type="ECO:0000313" key="18">
    <source>
        <dbReference type="Proteomes" id="UP001299546"/>
    </source>
</evidence>
<feature type="transmembrane region" description="Helical" evidence="14">
    <location>
        <begin position="185"/>
        <end position="208"/>
    </location>
</feature>
<dbReference type="RefSeq" id="WP_227183457.1">
    <property type="nucleotide sequence ID" value="NZ_JAJCIQ010000003.1"/>
</dbReference>
<dbReference type="InterPro" id="IPR003661">
    <property type="entry name" value="HisK_dim/P_dom"/>
</dbReference>
<dbReference type="InterPro" id="IPR003660">
    <property type="entry name" value="HAMP_dom"/>
</dbReference>
<evidence type="ECO:0000256" key="4">
    <source>
        <dbReference type="ARBA" id="ARBA00022475"/>
    </source>
</evidence>
<dbReference type="Gene3D" id="1.10.287.130">
    <property type="match status" value="1"/>
</dbReference>
<reference evidence="17 18" key="1">
    <citation type="submission" date="2021-10" db="EMBL/GenBank/DDBJ databases">
        <title>Collection of gut derived symbiotic bacterial strains cultured from healthy donors.</title>
        <authorList>
            <person name="Lin H."/>
            <person name="Littmann E."/>
            <person name="Kohout C."/>
            <person name="Pamer E.G."/>
        </authorList>
    </citation>
    <scope>NUCLEOTIDE SEQUENCE [LARGE SCALE GENOMIC DNA]</scope>
    <source>
        <strain evidence="17 18">DFI.1.165</strain>
    </source>
</reference>
<dbReference type="Gene3D" id="6.10.340.10">
    <property type="match status" value="1"/>
</dbReference>
<proteinExistence type="predicted"/>
<dbReference type="Pfam" id="PF00512">
    <property type="entry name" value="HisKA"/>
    <property type="match status" value="1"/>
</dbReference>
<dbReference type="InterPro" id="IPR036097">
    <property type="entry name" value="HisK_dim/P_sf"/>
</dbReference>
<keyword evidence="13 14" id="KW-0472">Membrane</keyword>
<dbReference type="PRINTS" id="PR00344">
    <property type="entry name" value="BCTRLSENSOR"/>
</dbReference>
<dbReference type="SUPFAM" id="SSF55874">
    <property type="entry name" value="ATPase domain of HSP90 chaperone/DNA topoisomerase II/histidine kinase"/>
    <property type="match status" value="1"/>
</dbReference>
<dbReference type="PANTHER" id="PTHR45528">
    <property type="entry name" value="SENSOR HISTIDINE KINASE CPXA"/>
    <property type="match status" value="1"/>
</dbReference>
<dbReference type="InterPro" id="IPR050398">
    <property type="entry name" value="HssS/ArlS-like"/>
</dbReference>
<dbReference type="SMART" id="SM00304">
    <property type="entry name" value="HAMP"/>
    <property type="match status" value="1"/>
</dbReference>
<comment type="subcellular location">
    <subcellularLocation>
        <location evidence="2">Cell membrane</location>
        <topology evidence="2">Multi-pass membrane protein</topology>
    </subcellularLocation>
</comment>
<gene>
    <name evidence="17" type="ORF">LIZ65_07505</name>
</gene>
<accession>A0ABS8DFE6</accession>
<evidence type="ECO:0000259" key="15">
    <source>
        <dbReference type="PROSITE" id="PS50109"/>
    </source>
</evidence>
<dbReference type="SMART" id="SM00388">
    <property type="entry name" value="HisKA"/>
    <property type="match status" value="1"/>
</dbReference>
<dbReference type="Pfam" id="PF00672">
    <property type="entry name" value="HAMP"/>
    <property type="match status" value="1"/>
</dbReference>
<evidence type="ECO:0000256" key="12">
    <source>
        <dbReference type="ARBA" id="ARBA00023012"/>
    </source>
</evidence>
<keyword evidence="4" id="KW-1003">Cell membrane</keyword>
<keyword evidence="12" id="KW-0902">Two-component regulatory system</keyword>
<evidence type="ECO:0000256" key="13">
    <source>
        <dbReference type="ARBA" id="ARBA00023136"/>
    </source>
</evidence>
<evidence type="ECO:0000256" key="14">
    <source>
        <dbReference type="SAM" id="Phobius"/>
    </source>
</evidence>
<sequence>MAMTIKKKIRLSNIMMVLIPILFTAIVISVCLHTSLGSFWYTLEAMYSDENSIQFAQSMIYTYQKELWENNWGQDGHTDDAGEIRKSDEMYHLENKLSGMGYQFMITKNEKLIYTNLTEEDMQAARSVAGDAIDTAKSLTASRHEVSVIKNTFYHGEKAFCITAVHRQQTDGTVVNYLKNYILRYLYGFILLFVVLTVFVNGITSWWISKSILKPLKRLSMGTKEIREGNLDTKMEYRKQDEFGEVCRDFDEMRAYLQESVEQRLRDEKRRRELITGISHDLRTPLTSIIGYLDGLMDGIADTPEKRMRYLQAIKTRTGNLVSLVESLSEYSRLDDGFRYRVEETDFKEFVEQYLETCRHDTEQNQVTVSFVYGKETYPVRIDREELKRVFDNLFTNTVKYRTSEKSQIEISLKRTLTGMDIELVFKDDGPGVPEESLEQIFDSFYRVDDARTQSEKGSGIGLAVVKEIILGHGGKVQAENREGLAIIIHLPIAGEDIDGKNTDCGRR</sequence>
<evidence type="ECO:0000256" key="3">
    <source>
        <dbReference type="ARBA" id="ARBA00012438"/>
    </source>
</evidence>
<dbReference type="EMBL" id="JAJCIS010000003">
    <property type="protein sequence ID" value="MCB7387134.1"/>
    <property type="molecule type" value="Genomic_DNA"/>
</dbReference>
<dbReference type="InterPro" id="IPR004358">
    <property type="entry name" value="Sig_transdc_His_kin-like_C"/>
</dbReference>
<dbReference type="SMART" id="SM00387">
    <property type="entry name" value="HATPase_c"/>
    <property type="match status" value="1"/>
</dbReference>
<evidence type="ECO:0000256" key="9">
    <source>
        <dbReference type="ARBA" id="ARBA00022777"/>
    </source>
</evidence>
<dbReference type="InterPro" id="IPR005467">
    <property type="entry name" value="His_kinase_dom"/>
</dbReference>
<evidence type="ECO:0000313" key="17">
    <source>
        <dbReference type="EMBL" id="MCB7387134.1"/>
    </source>
</evidence>
<keyword evidence="6" id="KW-0808">Transferase</keyword>
<keyword evidence="7 14" id="KW-0812">Transmembrane</keyword>